<dbReference type="Proteomes" id="UP000792457">
    <property type="component" value="Unassembled WGS sequence"/>
</dbReference>
<evidence type="ECO:0000313" key="2">
    <source>
        <dbReference type="Proteomes" id="UP000792457"/>
    </source>
</evidence>
<protein>
    <submittedName>
        <fullName evidence="1">Uncharacterized protein</fullName>
    </submittedName>
</protein>
<dbReference type="EMBL" id="KZ309281">
    <property type="protein sequence ID" value="KAG8238084.1"/>
    <property type="molecule type" value="Genomic_DNA"/>
</dbReference>
<keyword evidence="2" id="KW-1185">Reference proteome</keyword>
<reference evidence="1" key="1">
    <citation type="submission" date="2013-04" db="EMBL/GenBank/DDBJ databases">
        <authorList>
            <person name="Qu J."/>
            <person name="Murali S.C."/>
            <person name="Bandaranaike D."/>
            <person name="Bellair M."/>
            <person name="Blankenburg K."/>
            <person name="Chao H."/>
            <person name="Dinh H."/>
            <person name="Doddapaneni H."/>
            <person name="Downs B."/>
            <person name="Dugan-Rocha S."/>
            <person name="Elkadiri S."/>
            <person name="Gnanaolivu R.D."/>
            <person name="Hernandez B."/>
            <person name="Javaid M."/>
            <person name="Jayaseelan J.C."/>
            <person name="Lee S."/>
            <person name="Li M."/>
            <person name="Ming W."/>
            <person name="Munidasa M."/>
            <person name="Muniz J."/>
            <person name="Nguyen L."/>
            <person name="Ongeri F."/>
            <person name="Osuji N."/>
            <person name="Pu L.-L."/>
            <person name="Puazo M."/>
            <person name="Qu C."/>
            <person name="Quiroz J."/>
            <person name="Raj R."/>
            <person name="Weissenberger G."/>
            <person name="Xin Y."/>
            <person name="Zou X."/>
            <person name="Han Y."/>
            <person name="Richards S."/>
            <person name="Worley K."/>
            <person name="Muzny D."/>
            <person name="Gibbs R."/>
        </authorList>
    </citation>
    <scope>NUCLEOTIDE SEQUENCE</scope>
    <source>
        <strain evidence="1">Sampled in the wild</strain>
    </source>
</reference>
<proteinExistence type="predicted"/>
<sequence>MDRLVKYCQLHGSNSALFEKWFIKIRKFSRDISRVVVAVVTDNGNNIKKAVKDLLGEEKHLSCFAHCIHLVATAGLFKVPDVQAIINKNPHSLPLHSGYEFDVLREFRAILSQRIK</sequence>
<organism evidence="1 2">
    <name type="scientific">Ladona fulva</name>
    <name type="common">Scarce chaser dragonfly</name>
    <name type="synonym">Libellula fulva</name>
    <dbReference type="NCBI Taxonomy" id="123851"/>
    <lineage>
        <taxon>Eukaryota</taxon>
        <taxon>Metazoa</taxon>
        <taxon>Ecdysozoa</taxon>
        <taxon>Arthropoda</taxon>
        <taxon>Hexapoda</taxon>
        <taxon>Insecta</taxon>
        <taxon>Pterygota</taxon>
        <taxon>Palaeoptera</taxon>
        <taxon>Odonata</taxon>
        <taxon>Epiprocta</taxon>
        <taxon>Anisoptera</taxon>
        <taxon>Libelluloidea</taxon>
        <taxon>Libellulidae</taxon>
        <taxon>Ladona</taxon>
    </lineage>
</organism>
<dbReference type="OrthoDB" id="2438421at2759"/>
<name>A0A8K0PC39_LADFU</name>
<comment type="caution">
    <text evidence="1">The sequence shown here is derived from an EMBL/GenBank/DDBJ whole genome shotgun (WGS) entry which is preliminary data.</text>
</comment>
<accession>A0A8K0PC39</accession>
<gene>
    <name evidence="1" type="ORF">J437_LFUL016824</name>
</gene>
<evidence type="ECO:0000313" key="1">
    <source>
        <dbReference type="EMBL" id="KAG8238084.1"/>
    </source>
</evidence>
<dbReference type="AlphaFoldDB" id="A0A8K0PC39"/>
<reference evidence="1" key="2">
    <citation type="submission" date="2017-10" db="EMBL/GenBank/DDBJ databases">
        <title>Ladona fulva Genome sequencing and assembly.</title>
        <authorList>
            <person name="Murali S."/>
            <person name="Richards S."/>
            <person name="Bandaranaike D."/>
            <person name="Bellair M."/>
            <person name="Blankenburg K."/>
            <person name="Chao H."/>
            <person name="Dinh H."/>
            <person name="Doddapaneni H."/>
            <person name="Dugan-Rocha S."/>
            <person name="Elkadiri S."/>
            <person name="Gnanaolivu R."/>
            <person name="Hernandez B."/>
            <person name="Skinner E."/>
            <person name="Javaid M."/>
            <person name="Lee S."/>
            <person name="Li M."/>
            <person name="Ming W."/>
            <person name="Munidasa M."/>
            <person name="Muniz J."/>
            <person name="Nguyen L."/>
            <person name="Hughes D."/>
            <person name="Osuji N."/>
            <person name="Pu L.-L."/>
            <person name="Puazo M."/>
            <person name="Qu C."/>
            <person name="Quiroz J."/>
            <person name="Raj R."/>
            <person name="Weissenberger G."/>
            <person name="Xin Y."/>
            <person name="Zou X."/>
            <person name="Han Y."/>
            <person name="Worley K."/>
            <person name="Muzny D."/>
            <person name="Gibbs R."/>
        </authorList>
    </citation>
    <scope>NUCLEOTIDE SEQUENCE</scope>
    <source>
        <strain evidence="1">Sampled in the wild</strain>
    </source>
</reference>